<dbReference type="Pfam" id="PF00756">
    <property type="entry name" value="Esterase"/>
    <property type="match status" value="1"/>
</dbReference>
<dbReference type="RefSeq" id="WP_148954728.1">
    <property type="nucleotide sequence ID" value="NZ_VTEG01000016.1"/>
</dbReference>
<gene>
    <name evidence="1" type="ORF">FZC84_17660</name>
</gene>
<name>A0A5D4M7F8_9BACI</name>
<dbReference type="GO" id="GO:0016787">
    <property type="term" value="F:hydrolase activity"/>
    <property type="evidence" value="ECO:0007669"/>
    <property type="project" value="UniProtKB-KW"/>
</dbReference>
<proteinExistence type="predicted"/>
<dbReference type="AlphaFoldDB" id="A0A5D4M7F8"/>
<evidence type="ECO:0000313" key="2">
    <source>
        <dbReference type="Proteomes" id="UP000325182"/>
    </source>
</evidence>
<protein>
    <submittedName>
        <fullName evidence="1">Alpha/beta hydrolase</fullName>
    </submittedName>
</protein>
<evidence type="ECO:0000313" key="1">
    <source>
        <dbReference type="EMBL" id="TYR97844.1"/>
    </source>
</evidence>
<keyword evidence="1" id="KW-0378">Hydrolase</keyword>
<dbReference type="PANTHER" id="PTHR48098">
    <property type="entry name" value="ENTEROCHELIN ESTERASE-RELATED"/>
    <property type="match status" value="1"/>
</dbReference>
<comment type="caution">
    <text evidence="1">The sequence shown here is derived from an EMBL/GenBank/DDBJ whole genome shotgun (WGS) entry which is preliminary data.</text>
</comment>
<accession>A0A5D4M7F8</accession>
<dbReference type="Gene3D" id="3.40.50.1820">
    <property type="entry name" value="alpha/beta hydrolase"/>
    <property type="match status" value="1"/>
</dbReference>
<dbReference type="SUPFAM" id="SSF53474">
    <property type="entry name" value="alpha/beta-Hydrolases"/>
    <property type="match status" value="1"/>
</dbReference>
<dbReference type="PANTHER" id="PTHR48098:SF6">
    <property type="entry name" value="FERRI-BACILLIBACTIN ESTERASE BESA"/>
    <property type="match status" value="1"/>
</dbReference>
<organism evidence="1 2">
    <name type="scientific">Rossellomorea vietnamensis</name>
    <dbReference type="NCBI Taxonomy" id="218284"/>
    <lineage>
        <taxon>Bacteria</taxon>
        <taxon>Bacillati</taxon>
        <taxon>Bacillota</taxon>
        <taxon>Bacilli</taxon>
        <taxon>Bacillales</taxon>
        <taxon>Bacillaceae</taxon>
        <taxon>Rossellomorea</taxon>
    </lineage>
</organism>
<dbReference type="InterPro" id="IPR050583">
    <property type="entry name" value="Mycobacterial_A85_antigen"/>
</dbReference>
<dbReference type="EMBL" id="VTEG01000016">
    <property type="protein sequence ID" value="TYR97844.1"/>
    <property type="molecule type" value="Genomic_DNA"/>
</dbReference>
<dbReference type="InterPro" id="IPR000801">
    <property type="entry name" value="Esterase-like"/>
</dbReference>
<reference evidence="1 2" key="1">
    <citation type="submission" date="2019-08" db="EMBL/GenBank/DDBJ databases">
        <title>Bacillus genomes from the desert of Cuatro Cienegas, Coahuila.</title>
        <authorList>
            <person name="Olmedo-Alvarez G."/>
        </authorList>
    </citation>
    <scope>NUCLEOTIDE SEQUENCE [LARGE SCALE GENOMIC DNA]</scope>
    <source>
        <strain evidence="1 2">CH128b_4D</strain>
    </source>
</reference>
<dbReference type="Proteomes" id="UP000325182">
    <property type="component" value="Unassembled WGS sequence"/>
</dbReference>
<sequence length="255" mass="29849">MYEQFKVTITTLNRERTIRIYLPKGYKENDEKRYPVLYMHDGQNLFRDEDAGYGMAWRVGDYLDESEFEMIVVGIDCNAGLKRLDEYAPWESSKMPEVFDENRDTIGGEGQAYIEYIVHELKPFIDQKYRTRAGETSMAGSSMGGLISTYAACKYPHIFKRIASLSSAYWFNQEEIERLIKGSEMSEVERFYMDVGTAEVTETIDGETYERTSERVYDLLKDKVENIRFDTIEGGFHNEIAWRERLPQVFGYLFK</sequence>
<dbReference type="InterPro" id="IPR029058">
    <property type="entry name" value="AB_hydrolase_fold"/>
</dbReference>